<dbReference type="Gene3D" id="2.60.40.640">
    <property type="match status" value="1"/>
</dbReference>
<keyword evidence="3" id="KW-1185">Reference proteome</keyword>
<dbReference type="HOGENOM" id="CLU_005862_0_0_1"/>
<feature type="compositionally biased region" description="Polar residues" evidence="1">
    <location>
        <begin position="217"/>
        <end position="226"/>
    </location>
</feature>
<dbReference type="GeneID" id="19974940"/>
<dbReference type="Proteomes" id="UP000030752">
    <property type="component" value="Unassembled WGS sequence"/>
</dbReference>
<evidence type="ECO:0000313" key="3">
    <source>
        <dbReference type="Proteomes" id="UP000030752"/>
    </source>
</evidence>
<reference evidence="2 3" key="1">
    <citation type="submission" date="2013-03" db="EMBL/GenBank/DDBJ databases">
        <title>The Genome Sequence of Phialophora europaea CBS 101466.</title>
        <authorList>
            <consortium name="The Broad Institute Genomics Platform"/>
            <person name="Cuomo C."/>
            <person name="de Hoog S."/>
            <person name="Gorbushina A."/>
            <person name="Walker B."/>
            <person name="Young S.K."/>
            <person name="Zeng Q."/>
            <person name="Gargeya S."/>
            <person name="Fitzgerald M."/>
            <person name="Haas B."/>
            <person name="Abouelleil A."/>
            <person name="Allen A.W."/>
            <person name="Alvarado L."/>
            <person name="Arachchi H.M."/>
            <person name="Berlin A.M."/>
            <person name="Chapman S.B."/>
            <person name="Gainer-Dewar J."/>
            <person name="Goldberg J."/>
            <person name="Griggs A."/>
            <person name="Gujja S."/>
            <person name="Hansen M."/>
            <person name="Howarth C."/>
            <person name="Imamovic A."/>
            <person name="Ireland A."/>
            <person name="Larimer J."/>
            <person name="McCowan C."/>
            <person name="Murphy C."/>
            <person name="Pearson M."/>
            <person name="Poon T.W."/>
            <person name="Priest M."/>
            <person name="Roberts A."/>
            <person name="Saif S."/>
            <person name="Shea T."/>
            <person name="Sisk P."/>
            <person name="Sykes S."/>
            <person name="Wortman J."/>
            <person name="Nusbaum C."/>
            <person name="Birren B."/>
        </authorList>
    </citation>
    <scope>NUCLEOTIDE SEQUENCE [LARGE SCALE GENOMIC DNA]</scope>
    <source>
        <strain evidence="2 3">CBS 101466</strain>
    </source>
</reference>
<feature type="compositionally biased region" description="Polar residues" evidence="1">
    <location>
        <begin position="108"/>
        <end position="124"/>
    </location>
</feature>
<dbReference type="RefSeq" id="XP_008720147.1">
    <property type="nucleotide sequence ID" value="XM_008721925.1"/>
</dbReference>
<dbReference type="OrthoDB" id="1918at2759"/>
<dbReference type="PANTHER" id="PTHR12507">
    <property type="entry name" value="REDUCED GROWTH PHENOTYPE 1 RGP1, YEAST -RELATED"/>
    <property type="match status" value="1"/>
</dbReference>
<organism evidence="2 3">
    <name type="scientific">Cyphellophora europaea (strain CBS 101466)</name>
    <name type="common">Phialophora europaea</name>
    <dbReference type="NCBI Taxonomy" id="1220924"/>
    <lineage>
        <taxon>Eukaryota</taxon>
        <taxon>Fungi</taxon>
        <taxon>Dikarya</taxon>
        <taxon>Ascomycota</taxon>
        <taxon>Pezizomycotina</taxon>
        <taxon>Eurotiomycetes</taxon>
        <taxon>Chaetothyriomycetidae</taxon>
        <taxon>Chaetothyriales</taxon>
        <taxon>Cyphellophoraceae</taxon>
        <taxon>Cyphellophora</taxon>
    </lineage>
</organism>
<evidence type="ECO:0008006" key="4">
    <source>
        <dbReference type="Google" id="ProtNLM"/>
    </source>
</evidence>
<name>W2RQJ8_CYPE1</name>
<gene>
    <name evidence="2" type="ORF">HMPREF1541_07601</name>
</gene>
<dbReference type="InParanoid" id="W2RQJ8"/>
<sequence length="808" mass="87139">MPSDIQVFVRLQDQCVFAGEELKCSITFKNVASFSEPQTPGPNVRRNSRTPSIGKLPPGSTQPGDGPLHSPKASRFNYPPSAMKNPIPSVVSPPAAPPQRPGHKHQRSVSIISIGSPTTSQPSEDPSGGQAYRPAGGHRRSSTIQVYTGHSRRPSQYREPSTGLHIPPQAGRRSPLSSTSTSTPVYESRRSTPDFQFPPSTQPEALTQPTVPRETSRAPSPRNNGRSAVPTRLRREPSNASRVTSERSSGEFYSLSNHSQDTLQSEQPSILSERPQVNAPSAMMRRHYRMDSLPPATRRPQPQPASLLMGYAHLVATFTVDGSLVDQSPFEEVKRKGFLGGQAGGGVVGVTQKKQRPTSGFLSGFSFNSLGDSLNSLVGADNMSSVREMNAVTNSRAIPLLSTPQSLLFVNLHLEPGEEKSFSFSCGLPRGLPSSYRGKAIKIAYNIQIGVQTAPTGTRDRDHKVRQISVPIRIFSGVDLEGEILGHDLMQPHVLLRDPARTASIDDAFAFSNGTPQVPSSHRSKIGSSEAFLTYIDTLLDRSRRRHSSAGSVLDAGMTATEDSTHPTLAAINRAILLSNRAGMNPDSSSSNRFNITRAGHPVAVITLSRALFRLGETITASVAFASPDSTSIRVATLHGTLETTEKVAQSLAIRSATSIARVTRRTYSTWTSNVLFSKRAVYSPTVPVGGTPTFITSGVELAWGIRFEFGVIRNNTAPTPDEEIPEGQGGDTGEEVKLYDSEQTGKTSSTSTETSLFEEVVKDERGVVSIAVERLECEAFEVVIPITVYGDIVAATGDDEDVRGIPI</sequence>
<dbReference type="AlphaFoldDB" id="W2RQJ8"/>
<dbReference type="EMBL" id="KB822723">
    <property type="protein sequence ID" value="ETN37978.1"/>
    <property type="molecule type" value="Genomic_DNA"/>
</dbReference>
<accession>W2RQJ8</accession>
<feature type="region of interest" description="Disordered" evidence="1">
    <location>
        <begin position="32"/>
        <end position="280"/>
    </location>
</feature>
<feature type="compositionally biased region" description="Polar residues" evidence="1">
    <location>
        <begin position="254"/>
        <end position="270"/>
    </location>
</feature>
<dbReference type="eggNOG" id="KOG4469">
    <property type="taxonomic scope" value="Eukaryota"/>
</dbReference>
<dbReference type="VEuPathDB" id="FungiDB:HMPREF1541_07601"/>
<evidence type="ECO:0000313" key="2">
    <source>
        <dbReference type="EMBL" id="ETN37978.1"/>
    </source>
</evidence>
<dbReference type="Pfam" id="PF08737">
    <property type="entry name" value="Rgp1"/>
    <property type="match status" value="1"/>
</dbReference>
<protein>
    <recommendedName>
        <fullName evidence="4">Rgp1-domain-containing protein</fullName>
    </recommendedName>
</protein>
<dbReference type="STRING" id="1220924.W2RQJ8"/>
<proteinExistence type="predicted"/>
<evidence type="ECO:0000256" key="1">
    <source>
        <dbReference type="SAM" id="MobiDB-lite"/>
    </source>
</evidence>
<feature type="compositionally biased region" description="Polar residues" evidence="1">
    <location>
        <begin position="198"/>
        <end position="210"/>
    </location>
</feature>
<dbReference type="InterPro" id="IPR014752">
    <property type="entry name" value="Arrestin-like_C"/>
</dbReference>
<dbReference type="InterPro" id="IPR014848">
    <property type="entry name" value="Rgp1"/>
</dbReference>